<dbReference type="EMBL" id="JBBMQO010000001">
    <property type="protein sequence ID" value="MEM5500114.1"/>
    <property type="molecule type" value="Genomic_DNA"/>
</dbReference>
<dbReference type="Proteomes" id="UP001477870">
    <property type="component" value="Unassembled WGS sequence"/>
</dbReference>
<protein>
    <recommendedName>
        <fullName evidence="4">Flp pilus-assembly TadG-like N-terminal domain-containing protein</fullName>
    </recommendedName>
</protein>
<dbReference type="InterPro" id="IPR036465">
    <property type="entry name" value="vWFA_dom_sf"/>
</dbReference>
<evidence type="ECO:0000256" key="1">
    <source>
        <dbReference type="SAM" id="Phobius"/>
    </source>
</evidence>
<evidence type="ECO:0000313" key="2">
    <source>
        <dbReference type="EMBL" id="MEM5500114.1"/>
    </source>
</evidence>
<keyword evidence="1" id="KW-0812">Transmembrane</keyword>
<keyword evidence="3" id="KW-1185">Reference proteome</keyword>
<comment type="caution">
    <text evidence="2">The sequence shown here is derived from an EMBL/GenBank/DDBJ whole genome shotgun (WGS) entry which is preliminary data.</text>
</comment>
<gene>
    <name evidence="2" type="ORF">WNY59_00780</name>
</gene>
<keyword evidence="1" id="KW-1133">Transmembrane helix</keyword>
<name>A0ABU9T2Y4_9HYPH</name>
<dbReference type="Gene3D" id="3.40.50.410">
    <property type="entry name" value="von Willebrand factor, type A domain"/>
    <property type="match status" value="2"/>
</dbReference>
<dbReference type="SUPFAM" id="SSF53300">
    <property type="entry name" value="vWA-like"/>
    <property type="match status" value="1"/>
</dbReference>
<keyword evidence="1" id="KW-0472">Membrane</keyword>
<accession>A0ABU9T2Y4</accession>
<dbReference type="RefSeq" id="WP_342846082.1">
    <property type="nucleotide sequence ID" value="NZ_JBBMQO010000001.1"/>
</dbReference>
<sequence>MAKTNILRRFRDDKSGSAYVLAALSMMPIFGMMALAIDYTNQDRVYTDLETATQTVALHLAKRVALDPSGIPAEFEEEGKKLLEALVSEPVTYDKFAVDVDSGKVQIIAKSQVKTYFMHMFGYEHLDARVQTESRFGRKNIEVAIAIDNSGSMDTNAAALGQRFKSRMDSAKDGAKTLINVASDSVANIESADIKFSVVPWNQQVRVPNDYLGSGNKQDAWWIDWEGKSVDHFRYLAPYKTTNSDGANKGDMFYEMPRRQSFWPDAKSREWVYYDPNKLKDVLPLTPNGEGVDIETLKKKDGIGIVTRKDVFDRFKNASWKGCFDHRAGKYREIFDAPNPQIGNSLYLPHFAPDEYDRDTRYDYYGIVRRINYIDDVNSESDFAGYDRDNLNSTSWSDNQHLSVRYRNSSVFTPQDIMRARTFNTPKYVGGKTYTNNITMGYYARERVGPDIDCFVPPMIGLSSDVDGINNNKKDGALAKTIDSMEPEGATDLSIGLAWAMNTLTPWEPMAGAGDFEDTEKVLVLMTDGDNTINFPNDYGYGHSPHGYAVDDPYEKGWGLSGPSSSETANSMLDDVSKAMCTNIKGMGVRIYFIYFGSTKYSTRAGKLMDHCASSAQSAIWAKNDVDLENAFKKIGSDIGKLRLTHYGSE</sequence>
<organism evidence="2 3">
    <name type="scientific">Ahrensia kielensis</name>
    <dbReference type="NCBI Taxonomy" id="76980"/>
    <lineage>
        <taxon>Bacteria</taxon>
        <taxon>Pseudomonadati</taxon>
        <taxon>Pseudomonadota</taxon>
        <taxon>Alphaproteobacteria</taxon>
        <taxon>Hyphomicrobiales</taxon>
        <taxon>Ahrensiaceae</taxon>
        <taxon>Ahrensia</taxon>
    </lineage>
</organism>
<evidence type="ECO:0008006" key="4">
    <source>
        <dbReference type="Google" id="ProtNLM"/>
    </source>
</evidence>
<proteinExistence type="predicted"/>
<reference evidence="2 3" key="1">
    <citation type="submission" date="2024-03" db="EMBL/GenBank/DDBJ databases">
        <title>Community enrichment and isolation of bacterial strains for fucoidan degradation.</title>
        <authorList>
            <person name="Sichert A."/>
        </authorList>
    </citation>
    <scope>NUCLEOTIDE SEQUENCE [LARGE SCALE GENOMIC DNA]</scope>
    <source>
        <strain evidence="2 3">AS62</strain>
    </source>
</reference>
<feature type="transmembrane region" description="Helical" evidence="1">
    <location>
        <begin position="18"/>
        <end position="37"/>
    </location>
</feature>
<evidence type="ECO:0000313" key="3">
    <source>
        <dbReference type="Proteomes" id="UP001477870"/>
    </source>
</evidence>